<feature type="region of interest" description="Disordered" evidence="4">
    <location>
        <begin position="42"/>
        <end position="62"/>
    </location>
</feature>
<dbReference type="EMBL" id="JACMSC010000003">
    <property type="protein sequence ID" value="KAG6527071.1"/>
    <property type="molecule type" value="Genomic_DNA"/>
</dbReference>
<dbReference type="Gene3D" id="1.25.70.10">
    <property type="entry name" value="Transcription termination factor 3, mitochondrial"/>
    <property type="match status" value="1"/>
</dbReference>
<evidence type="ECO:0000256" key="3">
    <source>
        <dbReference type="ARBA" id="ARBA00022946"/>
    </source>
</evidence>
<keyword evidence="2" id="KW-0805">Transcription regulation</keyword>
<accession>A0A8J5LIT8</accession>
<feature type="compositionally biased region" description="Basic and acidic residues" evidence="4">
    <location>
        <begin position="49"/>
        <end position="59"/>
    </location>
</feature>
<dbReference type="Proteomes" id="UP000734854">
    <property type="component" value="Unassembled WGS sequence"/>
</dbReference>
<dbReference type="AlphaFoldDB" id="A0A8J5LIT8"/>
<dbReference type="PANTHER" id="PTHR13068">
    <property type="entry name" value="CGI-12 PROTEIN-RELATED"/>
    <property type="match status" value="1"/>
</dbReference>
<dbReference type="InterPro" id="IPR003690">
    <property type="entry name" value="MTERF"/>
</dbReference>
<dbReference type="GO" id="GO:0003676">
    <property type="term" value="F:nucleic acid binding"/>
    <property type="evidence" value="ECO:0007669"/>
    <property type="project" value="InterPro"/>
</dbReference>
<dbReference type="Pfam" id="PF02536">
    <property type="entry name" value="mTERF"/>
    <property type="match status" value="1"/>
</dbReference>
<sequence length="263" mass="30105">MTQRTREEDFEVELIDLSRSLGRAVRLQSEINNVLTSLRCRPPSASSDYHSRPSSDHRPLPPTLSGIRQTLFCFLHRRRRSLIPDHFLLHEIVRDLRPCRPLHLQESPARHPRQSALGSHPPQGLWFDEAHLVRLVDGFPRVLVMDVEKTLKPKLELFGEIGLVETALQQILSVRPVMLRTKVLPKVDALCAYGVPDDVILVLLTRYSYALLTDTARFNETFDKIKKMGICPKKTTFARALYGIAILPEKKWVEKVENFMGLG</sequence>
<dbReference type="GO" id="GO:0006353">
    <property type="term" value="P:DNA-templated transcription termination"/>
    <property type="evidence" value="ECO:0007669"/>
    <property type="project" value="UniProtKB-KW"/>
</dbReference>
<dbReference type="InterPro" id="IPR038538">
    <property type="entry name" value="MTERF_sf"/>
</dbReference>
<evidence type="ECO:0000256" key="2">
    <source>
        <dbReference type="ARBA" id="ARBA00022472"/>
    </source>
</evidence>
<dbReference type="PANTHER" id="PTHR13068:SF112">
    <property type="entry name" value="TRANSCRIPTION TERMINATION FACTOR 3, MITOCHONDRIAL"/>
    <property type="match status" value="1"/>
</dbReference>
<evidence type="ECO:0000313" key="5">
    <source>
        <dbReference type="EMBL" id="KAG6527071.1"/>
    </source>
</evidence>
<name>A0A8J5LIT8_ZINOF</name>
<dbReference type="SMART" id="SM00733">
    <property type="entry name" value="Mterf"/>
    <property type="match status" value="2"/>
</dbReference>
<keyword evidence="3" id="KW-0809">Transit peptide</keyword>
<gene>
    <name evidence="5" type="ORF">ZIOFF_009164</name>
</gene>
<organism evidence="5 6">
    <name type="scientific">Zingiber officinale</name>
    <name type="common">Ginger</name>
    <name type="synonym">Amomum zingiber</name>
    <dbReference type="NCBI Taxonomy" id="94328"/>
    <lineage>
        <taxon>Eukaryota</taxon>
        <taxon>Viridiplantae</taxon>
        <taxon>Streptophyta</taxon>
        <taxon>Embryophyta</taxon>
        <taxon>Tracheophyta</taxon>
        <taxon>Spermatophyta</taxon>
        <taxon>Magnoliopsida</taxon>
        <taxon>Liliopsida</taxon>
        <taxon>Zingiberales</taxon>
        <taxon>Zingiberaceae</taxon>
        <taxon>Zingiber</taxon>
    </lineage>
</organism>
<comment type="similarity">
    <text evidence="1">Belongs to the mTERF family.</text>
</comment>
<evidence type="ECO:0000313" key="6">
    <source>
        <dbReference type="Proteomes" id="UP000734854"/>
    </source>
</evidence>
<reference evidence="5 6" key="1">
    <citation type="submission" date="2020-08" db="EMBL/GenBank/DDBJ databases">
        <title>Plant Genome Project.</title>
        <authorList>
            <person name="Zhang R.-G."/>
        </authorList>
    </citation>
    <scope>NUCLEOTIDE SEQUENCE [LARGE SCALE GENOMIC DNA]</scope>
    <source>
        <tissue evidence="5">Rhizome</tissue>
    </source>
</reference>
<protein>
    <submittedName>
        <fullName evidence="5">Uncharacterized protein</fullName>
    </submittedName>
</protein>
<comment type="caution">
    <text evidence="5">The sequence shown here is derived from an EMBL/GenBank/DDBJ whole genome shotgun (WGS) entry which is preliminary data.</text>
</comment>
<evidence type="ECO:0000256" key="1">
    <source>
        <dbReference type="ARBA" id="ARBA00007692"/>
    </source>
</evidence>
<proteinExistence type="inferred from homology"/>
<keyword evidence="2" id="KW-0806">Transcription termination</keyword>
<evidence type="ECO:0000256" key="4">
    <source>
        <dbReference type="SAM" id="MobiDB-lite"/>
    </source>
</evidence>
<keyword evidence="6" id="KW-1185">Reference proteome</keyword>
<keyword evidence="2" id="KW-0804">Transcription</keyword>